<comment type="subcellular location">
    <subcellularLocation>
        <location evidence="2">Endomembrane system</location>
        <topology evidence="2">Peripheral membrane protein</topology>
    </subcellularLocation>
</comment>
<evidence type="ECO:0000313" key="9">
    <source>
        <dbReference type="EMBL" id="MBO8470484.1"/>
    </source>
</evidence>
<evidence type="ECO:0000259" key="8">
    <source>
        <dbReference type="Pfam" id="PF02823"/>
    </source>
</evidence>
<keyword evidence="5" id="KW-0406">Ion transport</keyword>
<dbReference type="InterPro" id="IPR036771">
    <property type="entry name" value="ATPsynth_dsu/esu_N"/>
</dbReference>
<comment type="function">
    <text evidence="1">Produces ATP from ADP in the presence of a proton gradient across the membrane.</text>
</comment>
<keyword evidence="7" id="KW-0139">CF(1)</keyword>
<dbReference type="EMBL" id="JADIMB010000024">
    <property type="protein sequence ID" value="MBO8470484.1"/>
    <property type="molecule type" value="Genomic_DNA"/>
</dbReference>
<dbReference type="SUPFAM" id="SSF51344">
    <property type="entry name" value="Epsilon subunit of F1F0-ATP synthase N-terminal domain"/>
    <property type="match status" value="1"/>
</dbReference>
<dbReference type="CDD" id="cd12152">
    <property type="entry name" value="F1-ATPase_delta"/>
    <property type="match status" value="1"/>
</dbReference>
<evidence type="ECO:0000256" key="1">
    <source>
        <dbReference type="ARBA" id="ARBA00003543"/>
    </source>
</evidence>
<evidence type="ECO:0000256" key="7">
    <source>
        <dbReference type="ARBA" id="ARBA00023196"/>
    </source>
</evidence>
<reference evidence="9" key="1">
    <citation type="submission" date="2020-10" db="EMBL/GenBank/DDBJ databases">
        <authorList>
            <person name="Gilroy R."/>
        </authorList>
    </citation>
    <scope>NUCLEOTIDE SEQUENCE</scope>
    <source>
        <strain evidence="9">B2-22910</strain>
    </source>
</reference>
<name>A0A9D9IES6_9BACT</name>
<keyword evidence="4" id="KW-0813">Transport</keyword>
<dbReference type="InterPro" id="IPR020546">
    <property type="entry name" value="ATP_synth_F1_dsu/esu_N"/>
</dbReference>
<accession>A0A9D9IES6</accession>
<dbReference type="AlphaFoldDB" id="A0A9D9IES6"/>
<evidence type="ECO:0000256" key="2">
    <source>
        <dbReference type="ARBA" id="ARBA00004184"/>
    </source>
</evidence>
<gene>
    <name evidence="9" type="ORF">IAB82_01670</name>
</gene>
<dbReference type="GO" id="GO:0045259">
    <property type="term" value="C:proton-transporting ATP synthase complex"/>
    <property type="evidence" value="ECO:0007669"/>
    <property type="project" value="UniProtKB-KW"/>
</dbReference>
<evidence type="ECO:0000256" key="3">
    <source>
        <dbReference type="ARBA" id="ARBA00005712"/>
    </source>
</evidence>
<dbReference type="Proteomes" id="UP000823603">
    <property type="component" value="Unassembled WGS sequence"/>
</dbReference>
<comment type="caution">
    <text evidence="9">The sequence shown here is derived from an EMBL/GenBank/DDBJ whole genome shotgun (WGS) entry which is preliminary data.</text>
</comment>
<comment type="similarity">
    <text evidence="3">Belongs to the ATPase epsilon chain family.</text>
</comment>
<dbReference type="Gene3D" id="2.60.15.10">
    <property type="entry name" value="F0F1 ATP synthase delta/epsilon subunit, N-terminal"/>
    <property type="match status" value="1"/>
</dbReference>
<evidence type="ECO:0000313" key="10">
    <source>
        <dbReference type="Proteomes" id="UP000823603"/>
    </source>
</evidence>
<proteinExistence type="inferred from homology"/>
<feature type="domain" description="ATP synthase F1 complex delta/epsilon subunit N-terminal" evidence="8">
    <location>
        <begin position="9"/>
        <end position="83"/>
    </location>
</feature>
<dbReference type="GO" id="GO:0012505">
    <property type="term" value="C:endomembrane system"/>
    <property type="evidence" value="ECO:0007669"/>
    <property type="project" value="UniProtKB-SubCell"/>
</dbReference>
<sequence>MDNKGGIYLRISSPEKQIAGQMVGSVTFPGLSGRFTVLHDHAPLISALGEGDIEYKVGGEKERVHIRSGFVEVADNTVSVCVEI</sequence>
<keyword evidence="6" id="KW-0472">Membrane</keyword>
<keyword evidence="7" id="KW-0066">ATP synthesis</keyword>
<protein>
    <recommendedName>
        <fullName evidence="8">ATP synthase F1 complex delta/epsilon subunit N-terminal domain-containing protein</fullName>
    </recommendedName>
</protein>
<reference evidence="9" key="2">
    <citation type="journal article" date="2021" name="PeerJ">
        <title>Extensive microbial diversity within the chicken gut microbiome revealed by metagenomics and culture.</title>
        <authorList>
            <person name="Gilroy R."/>
            <person name="Ravi A."/>
            <person name="Getino M."/>
            <person name="Pursley I."/>
            <person name="Horton D.L."/>
            <person name="Alikhan N.F."/>
            <person name="Baker D."/>
            <person name="Gharbi K."/>
            <person name="Hall N."/>
            <person name="Watson M."/>
            <person name="Adriaenssens E.M."/>
            <person name="Foster-Nyarko E."/>
            <person name="Jarju S."/>
            <person name="Secka A."/>
            <person name="Antonio M."/>
            <person name="Oren A."/>
            <person name="Chaudhuri R.R."/>
            <person name="La Ragione R."/>
            <person name="Hildebrand F."/>
            <person name="Pallen M.J."/>
        </authorList>
    </citation>
    <scope>NUCLEOTIDE SEQUENCE</scope>
    <source>
        <strain evidence="9">B2-22910</strain>
    </source>
</reference>
<evidence type="ECO:0000256" key="6">
    <source>
        <dbReference type="ARBA" id="ARBA00023136"/>
    </source>
</evidence>
<evidence type="ECO:0000256" key="4">
    <source>
        <dbReference type="ARBA" id="ARBA00022448"/>
    </source>
</evidence>
<organism evidence="9 10">
    <name type="scientific">Candidatus Cryptobacteroides faecavium</name>
    <dbReference type="NCBI Taxonomy" id="2840762"/>
    <lineage>
        <taxon>Bacteria</taxon>
        <taxon>Pseudomonadati</taxon>
        <taxon>Bacteroidota</taxon>
        <taxon>Bacteroidia</taxon>
        <taxon>Bacteroidales</taxon>
        <taxon>Candidatus Cryptobacteroides</taxon>
    </lineage>
</organism>
<dbReference type="Pfam" id="PF02823">
    <property type="entry name" value="ATP-synt_DE_N"/>
    <property type="match status" value="1"/>
</dbReference>
<evidence type="ECO:0000256" key="5">
    <source>
        <dbReference type="ARBA" id="ARBA00023065"/>
    </source>
</evidence>
<dbReference type="GO" id="GO:0046933">
    <property type="term" value="F:proton-transporting ATP synthase activity, rotational mechanism"/>
    <property type="evidence" value="ECO:0007669"/>
    <property type="project" value="InterPro"/>
</dbReference>
<dbReference type="InterPro" id="IPR001469">
    <property type="entry name" value="ATP_synth_F1_dsu/esu"/>
</dbReference>